<keyword evidence="4" id="KW-1185">Reference proteome</keyword>
<dbReference type="InterPro" id="IPR001296">
    <property type="entry name" value="Glyco_trans_1"/>
</dbReference>
<protein>
    <submittedName>
        <fullName evidence="3">UDP-N-acetylglucosamine--peptide N-acetylglucosaminyltransferase GtfA subunit</fullName>
        <ecNumber evidence="3">2.4.1.-</ecNumber>
    </submittedName>
</protein>
<dbReference type="PANTHER" id="PTHR46401:SF2">
    <property type="entry name" value="GLYCOSYLTRANSFERASE WBBK-RELATED"/>
    <property type="match status" value="1"/>
</dbReference>
<dbReference type="AlphaFoldDB" id="A0A916JL18"/>
<proteinExistence type="predicted"/>
<dbReference type="Pfam" id="PF00534">
    <property type="entry name" value="Glycos_transf_1"/>
    <property type="match status" value="1"/>
</dbReference>
<organism evidence="3 4">
    <name type="scientific">Parvicella tangerina</name>
    <dbReference type="NCBI Taxonomy" id="2829795"/>
    <lineage>
        <taxon>Bacteria</taxon>
        <taxon>Pseudomonadati</taxon>
        <taxon>Bacteroidota</taxon>
        <taxon>Flavobacteriia</taxon>
        <taxon>Flavobacteriales</taxon>
        <taxon>Parvicellaceae</taxon>
        <taxon>Parvicella</taxon>
    </lineage>
</organism>
<evidence type="ECO:0000259" key="2">
    <source>
        <dbReference type="Pfam" id="PF00534"/>
    </source>
</evidence>
<reference evidence="3" key="1">
    <citation type="submission" date="2021-04" db="EMBL/GenBank/DDBJ databases">
        <authorList>
            <person name="Rodrigo-Torres L."/>
            <person name="Arahal R. D."/>
            <person name="Lucena T."/>
        </authorList>
    </citation>
    <scope>NUCLEOTIDE SEQUENCE</scope>
    <source>
        <strain evidence="3">AS29M-1</strain>
    </source>
</reference>
<dbReference type="KEGG" id="ptan:CRYO30217_01038"/>
<dbReference type="Proteomes" id="UP000683507">
    <property type="component" value="Chromosome"/>
</dbReference>
<gene>
    <name evidence="3" type="primary">gtfA</name>
    <name evidence="3" type="ORF">CRYO30217_01038</name>
</gene>
<dbReference type="SUPFAM" id="SSF53756">
    <property type="entry name" value="UDP-Glycosyltransferase/glycogen phosphorylase"/>
    <property type="match status" value="1"/>
</dbReference>
<dbReference type="PANTHER" id="PTHR46401">
    <property type="entry name" value="GLYCOSYLTRANSFERASE WBBK-RELATED"/>
    <property type="match status" value="1"/>
</dbReference>
<dbReference type="EC" id="2.4.1.-" evidence="3"/>
<evidence type="ECO:0000256" key="1">
    <source>
        <dbReference type="ARBA" id="ARBA00022679"/>
    </source>
</evidence>
<keyword evidence="3" id="KW-0328">Glycosyltransferase</keyword>
<sequence>MPVSTIFLLTKKFPFGHQEAYLFAELAILKQQFDKIVIIPHDEFEYDHSKNRVHGEDKVVIFEVNRQLKKTSIATKWQALKTAKKWYKIDLNKRVKKDEVVQHKLQYSIQMKHAFAQAEAVRKFLEDEFEDLHQIVLYNYWLHRGVLLSARLKQLVIDREVAIVSRAHSYDIYHDHWFDMFKEANPKFLPFLYFKLNVVDKIFTISDHGKRFIKEEYKVPTEKIEVARLGVTDYAKANEQSRDQSELLIMTCSWVTNLKRIYLMPEIIANIDKKVRWVHFGSGHDDNLQKLYTEIDKYNLRDSCEVKGVVPHRDIIDFYRSNYVDLFLNLSTVEGIPVALMEAACFGVPLVATNTVGNPEIVNNENGIVVPVDFNRENLAKMINELFADDMQVRRKRAASRKTFEEFYHAEKNYSNFAGKLKNWF</sequence>
<dbReference type="GO" id="GO:0016757">
    <property type="term" value="F:glycosyltransferase activity"/>
    <property type="evidence" value="ECO:0007669"/>
    <property type="project" value="UniProtKB-KW"/>
</dbReference>
<evidence type="ECO:0000313" key="3">
    <source>
        <dbReference type="EMBL" id="CAG5079731.1"/>
    </source>
</evidence>
<evidence type="ECO:0000313" key="4">
    <source>
        <dbReference type="Proteomes" id="UP000683507"/>
    </source>
</evidence>
<name>A0A916JL18_9FLAO</name>
<accession>A0A916JL18</accession>
<keyword evidence="1 3" id="KW-0808">Transferase</keyword>
<feature type="domain" description="Glycosyl transferase family 1" evidence="2">
    <location>
        <begin position="264"/>
        <end position="396"/>
    </location>
</feature>
<dbReference type="Gene3D" id="3.40.50.2000">
    <property type="entry name" value="Glycogen Phosphorylase B"/>
    <property type="match status" value="2"/>
</dbReference>
<dbReference type="EMBL" id="OU015584">
    <property type="protein sequence ID" value="CAG5079731.1"/>
    <property type="molecule type" value="Genomic_DNA"/>
</dbReference>